<comment type="similarity">
    <text evidence="1">Belongs to the asparaginase 1 family.</text>
</comment>
<feature type="domain" description="L-asparaginase N-terminal" evidence="5">
    <location>
        <begin position="6"/>
        <end position="192"/>
    </location>
</feature>
<dbReference type="PROSITE" id="PS51732">
    <property type="entry name" value="ASN_GLN_ASE_3"/>
    <property type="match status" value="1"/>
</dbReference>
<dbReference type="InterPro" id="IPR037152">
    <property type="entry name" value="L-asparaginase_N_sf"/>
</dbReference>
<dbReference type="Pfam" id="PF00710">
    <property type="entry name" value="Asparaginase"/>
    <property type="match status" value="1"/>
</dbReference>
<dbReference type="GO" id="GO:0006528">
    <property type="term" value="P:asparagine metabolic process"/>
    <property type="evidence" value="ECO:0007669"/>
    <property type="project" value="InterPro"/>
</dbReference>
<dbReference type="InterPro" id="IPR040919">
    <property type="entry name" value="Asparaginase_C"/>
</dbReference>
<dbReference type="SUPFAM" id="SSF53774">
    <property type="entry name" value="Glutaminase/Asparaginase"/>
    <property type="match status" value="1"/>
</dbReference>
<evidence type="ECO:0000313" key="8">
    <source>
        <dbReference type="Proteomes" id="UP000602087"/>
    </source>
</evidence>
<keyword evidence="8" id="KW-1185">Reference proteome</keyword>
<comment type="caution">
    <text evidence="7">The sequence shown here is derived from an EMBL/GenBank/DDBJ whole genome shotgun (WGS) entry which is preliminary data.</text>
</comment>
<feature type="active site" description="O-isoaspartyl threonine intermediate" evidence="3">
    <location>
        <position position="15"/>
    </location>
</feature>
<evidence type="ECO:0000259" key="5">
    <source>
        <dbReference type="Pfam" id="PF00710"/>
    </source>
</evidence>
<dbReference type="PRINTS" id="PR00139">
    <property type="entry name" value="ASNGLNASE"/>
</dbReference>
<sequence length="330" mass="33867">MTRTRRISLITLGGTISSENAPTSEGVVPVRGAEMFRREVQDRVPDVELVPHELRLLPSPSLSLDDVLAVHRHVTGLPDDVDGVVVSQGTDTIEETAFALDLLGTAARVPVVVTGAMRSRDVPGEDGPANLVSAIRVAAAPDASGAGVLVQFADLVHSARWVTKRSTFRVDAFSSDPLGPVGLVVEGAARLELRPRPRAALAAPPTAGARVAIVGAGGGDDLAVLPALADAGYDGVVLAGAGGGHVAATAVEHVERAVARMPVVLASRIGSGPVLEHTYGYAGGEIDLAARGVLPGGSLSAVKARVLLTLLLSSGLRGPDLREAWAAHSR</sequence>
<dbReference type="PIRSF" id="PIRSF500176">
    <property type="entry name" value="L_ASNase"/>
    <property type="match status" value="1"/>
</dbReference>
<evidence type="ECO:0000256" key="2">
    <source>
        <dbReference type="ARBA" id="ARBA00022801"/>
    </source>
</evidence>
<feature type="binding site" evidence="4">
    <location>
        <begin position="90"/>
        <end position="91"/>
    </location>
    <ligand>
        <name>substrate</name>
    </ligand>
</feature>
<dbReference type="Pfam" id="PF17763">
    <property type="entry name" value="Asparaginase_C"/>
    <property type="match status" value="1"/>
</dbReference>
<gene>
    <name evidence="7" type="ORF">JAV76_00775</name>
</gene>
<reference evidence="7" key="1">
    <citation type="submission" date="2020-12" db="EMBL/GenBank/DDBJ databases">
        <title>Sanguibacter suaedae sp. nov., isolated from Suaeda aralocaspica.</title>
        <authorList>
            <person name="Ma Q."/>
        </authorList>
    </citation>
    <scope>NUCLEOTIDE SEQUENCE</scope>
    <source>
        <strain evidence="7">YZGR15</strain>
    </source>
</reference>
<dbReference type="AlphaFoldDB" id="A0A934M8G6"/>
<dbReference type="Gene3D" id="3.40.50.40">
    <property type="match status" value="1"/>
</dbReference>
<evidence type="ECO:0000313" key="7">
    <source>
        <dbReference type="EMBL" id="MBI9113545.1"/>
    </source>
</evidence>
<dbReference type="SFLD" id="SFLDS00057">
    <property type="entry name" value="Glutaminase/Asparaginase"/>
    <property type="match status" value="1"/>
</dbReference>
<evidence type="ECO:0000256" key="1">
    <source>
        <dbReference type="ARBA" id="ARBA00010518"/>
    </source>
</evidence>
<dbReference type="CDD" id="cd08964">
    <property type="entry name" value="L-asparaginase_II"/>
    <property type="match status" value="1"/>
</dbReference>
<feature type="domain" description="Asparaginase/glutaminase C-terminal" evidence="6">
    <location>
        <begin position="210"/>
        <end position="323"/>
    </location>
</feature>
<dbReference type="GO" id="GO:0004067">
    <property type="term" value="F:asparaginase activity"/>
    <property type="evidence" value="ECO:0007669"/>
    <property type="project" value="UniProtKB-UniRule"/>
</dbReference>
<dbReference type="Proteomes" id="UP000602087">
    <property type="component" value="Unassembled WGS sequence"/>
</dbReference>
<proteinExistence type="inferred from homology"/>
<dbReference type="PIRSF" id="PIRSF001220">
    <property type="entry name" value="L-ASNase_gatD"/>
    <property type="match status" value="1"/>
</dbReference>
<dbReference type="InterPro" id="IPR004550">
    <property type="entry name" value="AsnASE_II"/>
</dbReference>
<dbReference type="Gene3D" id="3.40.50.1170">
    <property type="entry name" value="L-asparaginase, N-terminal domain"/>
    <property type="match status" value="1"/>
</dbReference>
<dbReference type="PANTHER" id="PTHR11707:SF28">
    <property type="entry name" value="60 KDA LYSOPHOSPHOLIPASE"/>
    <property type="match status" value="1"/>
</dbReference>
<name>A0A934M8G6_9MICO</name>
<evidence type="ECO:0000259" key="6">
    <source>
        <dbReference type="Pfam" id="PF17763"/>
    </source>
</evidence>
<dbReference type="PANTHER" id="PTHR11707">
    <property type="entry name" value="L-ASPARAGINASE"/>
    <property type="match status" value="1"/>
</dbReference>
<organism evidence="7 8">
    <name type="scientific">Sanguibacter suaedae</name>
    <dbReference type="NCBI Taxonomy" id="2795737"/>
    <lineage>
        <taxon>Bacteria</taxon>
        <taxon>Bacillati</taxon>
        <taxon>Actinomycetota</taxon>
        <taxon>Actinomycetes</taxon>
        <taxon>Micrococcales</taxon>
        <taxon>Sanguibacteraceae</taxon>
        <taxon>Sanguibacter</taxon>
    </lineage>
</organism>
<evidence type="ECO:0000256" key="3">
    <source>
        <dbReference type="PIRSR" id="PIRSR001220-1"/>
    </source>
</evidence>
<keyword evidence="2" id="KW-0378">Hydrolase</keyword>
<evidence type="ECO:0000256" key="4">
    <source>
        <dbReference type="PIRSR" id="PIRSR001220-2"/>
    </source>
</evidence>
<dbReference type="InterPro" id="IPR006034">
    <property type="entry name" value="Asparaginase/glutaminase-like"/>
</dbReference>
<dbReference type="RefSeq" id="WP_198732112.1">
    <property type="nucleotide sequence ID" value="NZ_JAEINH010000001.1"/>
</dbReference>
<accession>A0A934M8G6</accession>
<dbReference type="InterPro" id="IPR027473">
    <property type="entry name" value="L-asparaginase_C"/>
</dbReference>
<feature type="binding site" evidence="4">
    <location>
        <position position="59"/>
    </location>
    <ligand>
        <name>substrate</name>
    </ligand>
</feature>
<dbReference type="SMART" id="SM00870">
    <property type="entry name" value="Asparaginase"/>
    <property type="match status" value="1"/>
</dbReference>
<protein>
    <submittedName>
        <fullName evidence="7">Asparaginase</fullName>
    </submittedName>
</protein>
<dbReference type="EMBL" id="JAEINH010000001">
    <property type="protein sequence ID" value="MBI9113545.1"/>
    <property type="molecule type" value="Genomic_DNA"/>
</dbReference>
<dbReference type="InterPro" id="IPR027474">
    <property type="entry name" value="L-asparaginase_N"/>
</dbReference>
<dbReference type="InterPro" id="IPR036152">
    <property type="entry name" value="Asp/glu_Ase-like_sf"/>
</dbReference>